<reference evidence="4" key="1">
    <citation type="submission" date="2016-10" db="EMBL/GenBank/DDBJ databases">
        <authorList>
            <person name="Varghese N."/>
            <person name="Submissions S."/>
        </authorList>
    </citation>
    <scope>NUCLEOTIDE SEQUENCE [LARGE SCALE GENOMIC DNA]</scope>
    <source>
        <strain evidence="4">CGMCC 1.11147</strain>
    </source>
</reference>
<accession>A0A1G9ZDW3</accession>
<feature type="region of interest" description="Disordered" evidence="1">
    <location>
        <begin position="1"/>
        <end position="31"/>
    </location>
</feature>
<protein>
    <submittedName>
        <fullName evidence="3">HEPN domain-containing protein</fullName>
    </submittedName>
</protein>
<gene>
    <name evidence="3" type="ORF">SAMN05192576_1690</name>
</gene>
<keyword evidence="4" id="KW-1185">Reference proteome</keyword>
<dbReference type="Gene3D" id="1.20.120.330">
    <property type="entry name" value="Nucleotidyltransferases domain 2"/>
    <property type="match status" value="1"/>
</dbReference>
<dbReference type="OrthoDB" id="3728235at2"/>
<feature type="domain" description="HEPN" evidence="2">
    <location>
        <begin position="32"/>
        <end position="148"/>
    </location>
</feature>
<evidence type="ECO:0000313" key="3">
    <source>
        <dbReference type="EMBL" id="SDN19151.1"/>
    </source>
</evidence>
<feature type="compositionally biased region" description="Acidic residues" evidence="1">
    <location>
        <begin position="18"/>
        <end position="27"/>
    </location>
</feature>
<sequence>MSEGRWPVGESELQNLIDEGELEEVEPSSEHAELLMRQAETHLASAPALLPADPPGAFAVLYDAARKSLGAVLAQQGLRATRRNGHRATQEAIEAQLGPNARTVVRPFRALRLRRHDAEYPALDTPEVTVEEAEEALDDARSIVEAMRKFLPNVGPWQG</sequence>
<dbReference type="AlphaFoldDB" id="A0A1G9ZDW3"/>
<dbReference type="EMBL" id="FNIC01000002">
    <property type="protein sequence ID" value="SDN19151.1"/>
    <property type="molecule type" value="Genomic_DNA"/>
</dbReference>
<name>A0A1G9ZDW3_9ACTN</name>
<evidence type="ECO:0000256" key="1">
    <source>
        <dbReference type="SAM" id="MobiDB-lite"/>
    </source>
</evidence>
<evidence type="ECO:0000259" key="2">
    <source>
        <dbReference type="Pfam" id="PF05168"/>
    </source>
</evidence>
<dbReference type="InterPro" id="IPR007842">
    <property type="entry name" value="HEPN_dom"/>
</dbReference>
<dbReference type="RefSeq" id="WP_091023664.1">
    <property type="nucleotide sequence ID" value="NZ_BKAE01000007.1"/>
</dbReference>
<dbReference type="Proteomes" id="UP000199004">
    <property type="component" value="Unassembled WGS sequence"/>
</dbReference>
<proteinExistence type="predicted"/>
<dbReference type="Pfam" id="PF05168">
    <property type="entry name" value="HEPN"/>
    <property type="match status" value="1"/>
</dbReference>
<organism evidence="3 4">
    <name type="scientific">Nocardioides szechwanensis</name>
    <dbReference type="NCBI Taxonomy" id="1005944"/>
    <lineage>
        <taxon>Bacteria</taxon>
        <taxon>Bacillati</taxon>
        <taxon>Actinomycetota</taxon>
        <taxon>Actinomycetes</taxon>
        <taxon>Propionibacteriales</taxon>
        <taxon>Nocardioidaceae</taxon>
        <taxon>Nocardioides</taxon>
    </lineage>
</organism>
<evidence type="ECO:0000313" key="4">
    <source>
        <dbReference type="Proteomes" id="UP000199004"/>
    </source>
</evidence>